<dbReference type="AlphaFoldDB" id="A0A2P6PVB2"/>
<dbReference type="EMBL" id="PDCK01000044">
    <property type="protein sequence ID" value="PRQ25873.1"/>
    <property type="molecule type" value="Genomic_DNA"/>
</dbReference>
<keyword evidence="2" id="KW-1185">Reference proteome</keyword>
<protein>
    <submittedName>
        <fullName evidence="1">Uncharacterized protein</fullName>
    </submittedName>
</protein>
<evidence type="ECO:0000313" key="2">
    <source>
        <dbReference type="Proteomes" id="UP000238479"/>
    </source>
</evidence>
<comment type="caution">
    <text evidence="1">The sequence shown here is derived from an EMBL/GenBank/DDBJ whole genome shotgun (WGS) entry which is preliminary data.</text>
</comment>
<proteinExistence type="predicted"/>
<sequence>MFVYLFRLATYDLSELQIEGDGNFQVQYQTYMSPQFICLLGLSQTYCTYDL</sequence>
<dbReference type="Proteomes" id="UP000238479">
    <property type="component" value="Chromosome 6"/>
</dbReference>
<organism evidence="1 2">
    <name type="scientific">Rosa chinensis</name>
    <name type="common">China rose</name>
    <dbReference type="NCBI Taxonomy" id="74649"/>
    <lineage>
        <taxon>Eukaryota</taxon>
        <taxon>Viridiplantae</taxon>
        <taxon>Streptophyta</taxon>
        <taxon>Embryophyta</taxon>
        <taxon>Tracheophyta</taxon>
        <taxon>Spermatophyta</taxon>
        <taxon>Magnoliopsida</taxon>
        <taxon>eudicotyledons</taxon>
        <taxon>Gunneridae</taxon>
        <taxon>Pentapetalae</taxon>
        <taxon>rosids</taxon>
        <taxon>fabids</taxon>
        <taxon>Rosales</taxon>
        <taxon>Rosaceae</taxon>
        <taxon>Rosoideae</taxon>
        <taxon>Rosoideae incertae sedis</taxon>
        <taxon>Rosa</taxon>
    </lineage>
</organism>
<name>A0A2P6PVB2_ROSCH</name>
<gene>
    <name evidence="1" type="ORF">RchiOBHm_Chr6g0288351</name>
</gene>
<reference evidence="1 2" key="1">
    <citation type="journal article" date="2018" name="Nat. Genet.">
        <title>The Rosa genome provides new insights in the design of modern roses.</title>
        <authorList>
            <person name="Bendahmane M."/>
        </authorList>
    </citation>
    <scope>NUCLEOTIDE SEQUENCE [LARGE SCALE GENOMIC DNA]</scope>
    <source>
        <strain evidence="2">cv. Old Blush</strain>
    </source>
</reference>
<accession>A0A2P6PVB2</accession>
<evidence type="ECO:0000313" key="1">
    <source>
        <dbReference type="EMBL" id="PRQ25873.1"/>
    </source>
</evidence>
<dbReference type="Gramene" id="PRQ25873">
    <property type="protein sequence ID" value="PRQ25873"/>
    <property type="gene ID" value="RchiOBHm_Chr6g0288351"/>
</dbReference>